<evidence type="ECO:0000313" key="2">
    <source>
        <dbReference type="EMBL" id="ODS30865.1"/>
    </source>
</evidence>
<feature type="region of interest" description="Disordered" evidence="1">
    <location>
        <begin position="22"/>
        <end position="48"/>
    </location>
</feature>
<dbReference type="Proteomes" id="UP000094056">
    <property type="component" value="Unassembled WGS sequence"/>
</dbReference>
<proteinExistence type="predicted"/>
<accession>A0A1E3X5H7</accession>
<dbReference type="AlphaFoldDB" id="A0A1E3X5H7"/>
<dbReference type="EMBL" id="MAYW01000167">
    <property type="protein sequence ID" value="ODS30865.1"/>
    <property type="molecule type" value="Genomic_DNA"/>
</dbReference>
<gene>
    <name evidence="2" type="ORF">SCARUB_04014</name>
</gene>
<evidence type="ECO:0000256" key="1">
    <source>
        <dbReference type="SAM" id="MobiDB-lite"/>
    </source>
</evidence>
<comment type="caution">
    <text evidence="2">The sequence shown here is derived from an EMBL/GenBank/DDBJ whole genome shotgun (WGS) entry which is preliminary data.</text>
</comment>
<sequence>MPKPDYKRAAIELSKILKDAEKRKGLPSKPSVTEQAIEDVTEESSETAYQFTDLDLTVIKNTTAEDDADEKNE</sequence>
<protein>
    <submittedName>
        <fullName evidence="2">Uncharacterized protein</fullName>
    </submittedName>
</protein>
<reference evidence="2 3" key="1">
    <citation type="submission" date="2016-07" db="EMBL/GenBank/DDBJ databases">
        <title>Draft genome of Scalindua rubra, obtained from a brine-seawater interface in the Red Sea, sheds light on salt adaptation in anammox bacteria.</title>
        <authorList>
            <person name="Speth D.R."/>
            <person name="Lagkouvardos I."/>
            <person name="Wang Y."/>
            <person name="Qian P.-Y."/>
            <person name="Dutilh B.E."/>
            <person name="Jetten M.S."/>
        </authorList>
    </citation>
    <scope>NUCLEOTIDE SEQUENCE [LARGE SCALE GENOMIC DNA]</scope>
    <source>
        <strain evidence="2">BSI-1</strain>
    </source>
</reference>
<organism evidence="2 3">
    <name type="scientific">Candidatus Scalindua rubra</name>
    <dbReference type="NCBI Taxonomy" id="1872076"/>
    <lineage>
        <taxon>Bacteria</taxon>
        <taxon>Pseudomonadati</taxon>
        <taxon>Planctomycetota</taxon>
        <taxon>Candidatus Brocadiia</taxon>
        <taxon>Candidatus Brocadiales</taxon>
        <taxon>Candidatus Scalinduaceae</taxon>
        <taxon>Candidatus Scalindua</taxon>
    </lineage>
</organism>
<feature type="compositionally biased region" description="Acidic residues" evidence="1">
    <location>
        <begin position="36"/>
        <end position="45"/>
    </location>
</feature>
<name>A0A1E3X5H7_9BACT</name>
<evidence type="ECO:0000313" key="3">
    <source>
        <dbReference type="Proteomes" id="UP000094056"/>
    </source>
</evidence>